<evidence type="ECO:0000313" key="3">
    <source>
        <dbReference type="Proteomes" id="UP001560296"/>
    </source>
</evidence>
<reference evidence="2 3" key="1">
    <citation type="submission" date="2024-07" db="EMBL/GenBank/DDBJ databases">
        <authorList>
            <person name="Li M."/>
        </authorList>
    </citation>
    <scope>NUCLEOTIDE SEQUENCE [LARGE SCALE GENOMIC DNA]</scope>
    <source>
        <strain evidence="2 3">25A3E</strain>
    </source>
</reference>
<organism evidence="2 3">
    <name type="scientific">Pseudomonas zhanjiangensis</name>
    <dbReference type="NCBI Taxonomy" id="3239015"/>
    <lineage>
        <taxon>Bacteria</taxon>
        <taxon>Pseudomonadati</taxon>
        <taxon>Pseudomonadota</taxon>
        <taxon>Gammaproteobacteria</taxon>
        <taxon>Pseudomonadales</taxon>
        <taxon>Pseudomonadaceae</taxon>
        <taxon>Pseudomonas</taxon>
    </lineage>
</organism>
<dbReference type="PANTHER" id="PTHR43717:SF1">
    <property type="entry name" value="ANAEROBIC NITRIC OXIDE REDUCTASE FLAVORUBREDOXIN"/>
    <property type="match status" value="1"/>
</dbReference>
<sequence length="242" mass="26780">MTTVSEIAPDLFRISTYVPEADLQFNQFLLRDEQPLLLHTGMRGLFPAVRDAVATLIEPSTLRWIGFSHFEADECGSLREWQTLAPQATALCSLVGKLVSVDDVVAARPAQALEDDEVICTGKYRLRFLKTPHVPHCWDAGLFFEETQGTLLCSDLFHQLGDVEPLTSSEIISRARQTLVDYESGPFASYLPYTPQTAAILKRLAQLKPRTLAPMHGSAYSGNGEQAIDELARLFKELLGGA</sequence>
<dbReference type="Proteomes" id="UP001560296">
    <property type="component" value="Unassembled WGS sequence"/>
</dbReference>
<dbReference type="Gene3D" id="3.60.15.10">
    <property type="entry name" value="Ribonuclease Z/Hydroxyacylglutathione hydrolase-like"/>
    <property type="match status" value="1"/>
</dbReference>
<dbReference type="RefSeq" id="WP_369289602.1">
    <property type="nucleotide sequence ID" value="NZ_JBFTEG010000038.1"/>
</dbReference>
<protein>
    <recommendedName>
        <fullName evidence="1">ODP domain-containing protein</fullName>
    </recommendedName>
</protein>
<keyword evidence="3" id="KW-1185">Reference proteome</keyword>
<gene>
    <name evidence="2" type="ORF">AB5S05_21780</name>
</gene>
<dbReference type="InterPro" id="IPR036866">
    <property type="entry name" value="RibonucZ/Hydroxyglut_hydro"/>
</dbReference>
<name>A0ABV3Z1I6_9PSED</name>
<dbReference type="SUPFAM" id="SSF56281">
    <property type="entry name" value="Metallo-hydrolase/oxidoreductase"/>
    <property type="match status" value="1"/>
</dbReference>
<dbReference type="InterPro" id="IPR045761">
    <property type="entry name" value="ODP_dom"/>
</dbReference>
<evidence type="ECO:0000259" key="1">
    <source>
        <dbReference type="Pfam" id="PF19583"/>
    </source>
</evidence>
<feature type="domain" description="ODP" evidence="1">
    <location>
        <begin position="23"/>
        <end position="217"/>
    </location>
</feature>
<dbReference type="Pfam" id="PF19583">
    <property type="entry name" value="ODP"/>
    <property type="match status" value="1"/>
</dbReference>
<proteinExistence type="predicted"/>
<accession>A0ABV3Z1I6</accession>
<comment type="caution">
    <text evidence="2">The sequence shown here is derived from an EMBL/GenBank/DDBJ whole genome shotgun (WGS) entry which is preliminary data.</text>
</comment>
<evidence type="ECO:0000313" key="2">
    <source>
        <dbReference type="EMBL" id="MEX6504680.1"/>
    </source>
</evidence>
<dbReference type="EMBL" id="JBFTEG010000038">
    <property type="protein sequence ID" value="MEX6504680.1"/>
    <property type="molecule type" value="Genomic_DNA"/>
</dbReference>
<dbReference type="PANTHER" id="PTHR43717">
    <property type="entry name" value="ANAEROBIC NITRIC OXIDE REDUCTASE FLAVORUBREDOXIN"/>
    <property type="match status" value="1"/>
</dbReference>